<feature type="region of interest" description="Disordered" evidence="2">
    <location>
        <begin position="1"/>
        <end position="191"/>
    </location>
</feature>
<dbReference type="Pfam" id="PF03816">
    <property type="entry name" value="LytR_cpsA_psr"/>
    <property type="match status" value="1"/>
</dbReference>
<feature type="compositionally biased region" description="Pro residues" evidence="2">
    <location>
        <begin position="75"/>
        <end position="88"/>
    </location>
</feature>
<dbReference type="EMBL" id="JACSQE010000008">
    <property type="protein sequence ID" value="MBD7999218.1"/>
    <property type="molecule type" value="Genomic_DNA"/>
</dbReference>
<protein>
    <submittedName>
        <fullName evidence="5">LCP family protein</fullName>
    </submittedName>
</protein>
<feature type="compositionally biased region" description="Pro residues" evidence="2">
    <location>
        <begin position="166"/>
        <end position="177"/>
    </location>
</feature>
<dbReference type="NCBIfam" id="TIGR00350">
    <property type="entry name" value="lytR_cpsA_psr"/>
    <property type="match status" value="1"/>
</dbReference>
<evidence type="ECO:0000259" key="4">
    <source>
        <dbReference type="Pfam" id="PF03816"/>
    </source>
</evidence>
<feature type="compositionally biased region" description="Low complexity" evidence="2">
    <location>
        <begin position="127"/>
        <end position="165"/>
    </location>
</feature>
<keyword evidence="3" id="KW-0812">Transmembrane</keyword>
<keyword evidence="3" id="KW-1133">Transmembrane helix</keyword>
<gene>
    <name evidence="5" type="ORF">H9640_11710</name>
</gene>
<comment type="caution">
    <text evidence="5">The sequence shown here is derived from an EMBL/GenBank/DDBJ whole genome shotgun (WGS) entry which is preliminary data.</text>
</comment>
<evidence type="ECO:0000313" key="5">
    <source>
        <dbReference type="EMBL" id="MBD7999218.1"/>
    </source>
</evidence>
<dbReference type="PRINTS" id="PR01217">
    <property type="entry name" value="PRICHEXTENSN"/>
</dbReference>
<dbReference type="InterPro" id="IPR050922">
    <property type="entry name" value="LytR/CpsA/Psr_CW_biosynth"/>
</dbReference>
<dbReference type="PANTHER" id="PTHR33392:SF6">
    <property type="entry name" value="POLYISOPRENYL-TEICHOIC ACID--PEPTIDOGLYCAN TEICHOIC ACID TRANSFERASE TAGU"/>
    <property type="match status" value="1"/>
</dbReference>
<feature type="transmembrane region" description="Helical" evidence="3">
    <location>
        <begin position="194"/>
        <end position="217"/>
    </location>
</feature>
<evidence type="ECO:0000313" key="6">
    <source>
        <dbReference type="Proteomes" id="UP000633601"/>
    </source>
</evidence>
<dbReference type="PANTHER" id="PTHR33392">
    <property type="entry name" value="POLYISOPRENYL-TEICHOIC ACID--PEPTIDOGLYCAN TEICHOIC ACID TRANSFERASE TAGU"/>
    <property type="match status" value="1"/>
</dbReference>
<keyword evidence="6" id="KW-1185">Reference proteome</keyword>
<organism evidence="5 6">
    <name type="scientific">Oerskovia gallyi</name>
    <dbReference type="NCBI Taxonomy" id="2762226"/>
    <lineage>
        <taxon>Bacteria</taxon>
        <taxon>Bacillati</taxon>
        <taxon>Actinomycetota</taxon>
        <taxon>Actinomycetes</taxon>
        <taxon>Micrococcales</taxon>
        <taxon>Cellulomonadaceae</taxon>
        <taxon>Oerskovia</taxon>
    </lineage>
</organism>
<keyword evidence="3" id="KW-0472">Membrane</keyword>
<dbReference type="InterPro" id="IPR004474">
    <property type="entry name" value="LytR_CpsA_psr"/>
</dbReference>
<comment type="similarity">
    <text evidence="1">Belongs to the LytR/CpsA/Psr (LCP) family.</text>
</comment>
<reference evidence="5 6" key="1">
    <citation type="submission" date="2020-08" db="EMBL/GenBank/DDBJ databases">
        <title>A Genomic Blueprint of the Chicken Gut Microbiome.</title>
        <authorList>
            <person name="Gilroy R."/>
            <person name="Ravi A."/>
            <person name="Getino M."/>
            <person name="Pursley I."/>
            <person name="Horton D.L."/>
            <person name="Alikhan N.-F."/>
            <person name="Baker D."/>
            <person name="Gharbi K."/>
            <person name="Hall N."/>
            <person name="Watson M."/>
            <person name="Adriaenssens E.M."/>
            <person name="Foster-Nyarko E."/>
            <person name="Jarju S."/>
            <person name="Secka A."/>
            <person name="Antonio M."/>
            <person name="Oren A."/>
            <person name="Chaudhuri R."/>
            <person name="La Ragione R.M."/>
            <person name="Hildebrand F."/>
            <person name="Pallen M.J."/>
        </authorList>
    </citation>
    <scope>NUCLEOTIDE SEQUENCE [LARGE SCALE GENOMIC DNA]</scope>
    <source>
        <strain evidence="5 6">Sa2CUA8</strain>
    </source>
</reference>
<evidence type="ECO:0000256" key="1">
    <source>
        <dbReference type="ARBA" id="ARBA00006068"/>
    </source>
</evidence>
<accession>A0ABR8V369</accession>
<name>A0ABR8V369_9CELL</name>
<evidence type="ECO:0000256" key="3">
    <source>
        <dbReference type="SAM" id="Phobius"/>
    </source>
</evidence>
<dbReference type="Gene3D" id="3.40.630.190">
    <property type="entry name" value="LCP protein"/>
    <property type="match status" value="1"/>
</dbReference>
<feature type="region of interest" description="Disordered" evidence="2">
    <location>
        <begin position="450"/>
        <end position="471"/>
    </location>
</feature>
<dbReference type="Proteomes" id="UP000633601">
    <property type="component" value="Unassembled WGS sequence"/>
</dbReference>
<sequence length="502" mass="50849">MSHDESPSGRTRPPSFTPQTGRAGRPPSANDAIAVGSDGTPRSAGRPVEPLAPDVPLTSEPRIKRQSSRTAAAPPSRPGTPPPAPPARPVGSSDARRGAGARSQTSTESAAPPSVPPAHGRTTRPRSPAQAVGGAQQQPGAPSRPAAAASRPSAPRGARPSTRPTGSPPGTRPPSTRPPVTAGGPRGRRRGRRLATTVGVLALVLLIAWPVGLLVWANGKIQHVDALSGASGTAGTTYLLAGSDARGGDGIAEDGTEGARTDTIMILHKPASGPAALISLPRDSFVEVPGRGPAKLNAAYSWGGAPLLVQTVEGLTGLTVDHFVEIGLGGVSNVVNAVGGVELCLDYDVNDPNSGLVWTAGCHDADGTTALAFARMRYSDPKGDIGRGERQRQVIGAVSQKAVDASLLVRPGDQVSLLGAGIGALEVDEKTGIVDLGKLALAFRAANGPDGVTGTPPISDPDYRPGGVGSTVRLDPDLSPAFWADLRDGKLPAGVVGGLPQS</sequence>
<evidence type="ECO:0000256" key="2">
    <source>
        <dbReference type="SAM" id="MobiDB-lite"/>
    </source>
</evidence>
<proteinExistence type="inferred from homology"/>
<feature type="domain" description="Cell envelope-related transcriptional attenuator" evidence="4">
    <location>
        <begin position="260"/>
        <end position="402"/>
    </location>
</feature>